<evidence type="ECO:0000313" key="5">
    <source>
        <dbReference type="Proteomes" id="UP000594454"/>
    </source>
</evidence>
<feature type="domain" description="DUF4788" evidence="3">
    <location>
        <begin position="12"/>
        <end position="236"/>
    </location>
</feature>
<keyword evidence="5" id="KW-1185">Reference proteome</keyword>
<organism evidence="4 5">
    <name type="scientific">Hermetia illucens</name>
    <name type="common">Black soldier fly</name>
    <dbReference type="NCBI Taxonomy" id="343691"/>
    <lineage>
        <taxon>Eukaryota</taxon>
        <taxon>Metazoa</taxon>
        <taxon>Ecdysozoa</taxon>
        <taxon>Arthropoda</taxon>
        <taxon>Hexapoda</taxon>
        <taxon>Insecta</taxon>
        <taxon>Pterygota</taxon>
        <taxon>Neoptera</taxon>
        <taxon>Endopterygota</taxon>
        <taxon>Diptera</taxon>
        <taxon>Brachycera</taxon>
        <taxon>Stratiomyomorpha</taxon>
        <taxon>Stratiomyidae</taxon>
        <taxon>Hermetiinae</taxon>
        <taxon>Hermetia</taxon>
    </lineage>
</organism>
<evidence type="ECO:0000259" key="3">
    <source>
        <dbReference type="Pfam" id="PF16032"/>
    </source>
</evidence>
<feature type="region of interest" description="Disordered" evidence="1">
    <location>
        <begin position="525"/>
        <end position="605"/>
    </location>
</feature>
<evidence type="ECO:0000313" key="4">
    <source>
        <dbReference type="EMBL" id="CAD7090201.1"/>
    </source>
</evidence>
<dbReference type="InterPro" id="IPR031992">
    <property type="entry name" value="DUF4788"/>
</dbReference>
<feature type="compositionally biased region" description="Polar residues" evidence="1">
    <location>
        <begin position="1148"/>
        <end position="1162"/>
    </location>
</feature>
<evidence type="ECO:0008006" key="6">
    <source>
        <dbReference type="Google" id="ProtNLM"/>
    </source>
</evidence>
<gene>
    <name evidence="4" type="ORF">HERILL_LOCUS12698</name>
</gene>
<dbReference type="PANTHER" id="PTHR39079">
    <property type="entry name" value="FI08034P-RELATED"/>
    <property type="match status" value="1"/>
</dbReference>
<dbReference type="Proteomes" id="UP000594454">
    <property type="component" value="Chromosome 5"/>
</dbReference>
<dbReference type="InParanoid" id="A0A7R8V0Z3"/>
<reference evidence="4 5" key="1">
    <citation type="submission" date="2020-11" db="EMBL/GenBank/DDBJ databases">
        <authorList>
            <person name="Wallbank WR R."/>
            <person name="Pardo Diaz C."/>
            <person name="Kozak K."/>
            <person name="Martin S."/>
            <person name="Jiggins C."/>
            <person name="Moest M."/>
            <person name="Warren A I."/>
            <person name="Generalovic N T."/>
            <person name="Byers J.R.P. K."/>
            <person name="Montejo-Kovacevich G."/>
            <person name="Yen C E."/>
        </authorList>
    </citation>
    <scope>NUCLEOTIDE SEQUENCE [LARGE SCALE GENOMIC DNA]</scope>
</reference>
<name>A0A7R8V0Z3_HERIL</name>
<feature type="compositionally biased region" description="Basic and acidic residues" evidence="1">
    <location>
        <begin position="545"/>
        <end position="558"/>
    </location>
</feature>
<feature type="region of interest" description="Disordered" evidence="1">
    <location>
        <begin position="1076"/>
        <end position="1179"/>
    </location>
</feature>
<dbReference type="Pfam" id="PF16003">
    <property type="entry name" value="DUF4776"/>
    <property type="match status" value="1"/>
</dbReference>
<dbReference type="Pfam" id="PF16032">
    <property type="entry name" value="DUF4788"/>
    <property type="match status" value="1"/>
</dbReference>
<feature type="compositionally biased region" description="Basic residues" evidence="1">
    <location>
        <begin position="1163"/>
        <end position="1172"/>
    </location>
</feature>
<dbReference type="PANTHER" id="PTHR39079:SF1">
    <property type="entry name" value="GH11706P-RELATED"/>
    <property type="match status" value="1"/>
</dbReference>
<protein>
    <recommendedName>
        <fullName evidence="6">DUF4776 domain-containing protein</fullName>
    </recommendedName>
</protein>
<feature type="region of interest" description="Disordered" evidence="1">
    <location>
        <begin position="986"/>
        <end position="1005"/>
    </location>
</feature>
<dbReference type="OrthoDB" id="7883086at2759"/>
<sequence length="1221" mass="140431">MSETKKFNLDIIVNNLHLNEVDIDDEKRDEDGDDKLFVEINFDDISFDVASSRISINNFRDGRSIEFSGTLNELRNKFTRNSIKIKLYEEIKDEVHLVGEVSCLWPKDLIGQIGTGKFASVPFHKECDIKLDGRVVGNLSLATMLHIKCENPRDMGEPPDLRFDKDGNLRVFNNIKKDIDEKDIFFVVGSHQPIPVVSSMNNVNKNDDNFPLRLNTERFMELRGTVVPNCKHQEPATEAQEAASRAPKTDCKNVCRNVLENALRRPESDGDSEKADSDTDSSRNPCPKQTRRKSVFRAKDPFNCRSIPLTTDSENEKLSKHSPPLLQECFNRIGTALEKQKAEFPDLSDIPPLLAPKTRCPKCCVDRTNQPIKAPCLCCGQKLKTVEHSLTDMENIVEKWGEDEKEFIKNKGFSKYDHCTCEKNAGMECVFCAINKIREKNESVGFQHYVKRDLEKSRNQVDDVCKEVLSKHVGAVERDEHGKLIKSHPDDTPKLSKMLEWLKTKCSFTSKKQLECITQPKVKRLNAGSEKQRRSSGIPQSKLSVAKERKNVANDSKRNSLNNELKHTRKPKQANTAANAMKQAIPPEKPSKTGKRNKLHENRTSKDMKELINMSFNECDELQKTSTRISKECMLNKILDPKLKSAIQQLCDYEPAQEWAKPVSKPLTKKQYIKKMVRRYGKRYSYSAKIRPVHASERHQHCIKKEPYVPPKMGWLWNSENPEAQKGWRPGRLKRSIRELMQYFLVEFPVDNLPTTKEWKALRRPRVEEPPEDLTQKPTIIIDKKDDKYLVTMRPLKDARSLQTSANPYADVPPIQFQISKNEVDLRRKQAKQHLKSMGFLKCTCGQPVSSCTCRSFMEKERLDKTIQSLATLLKVDDLKHIVCLSDTTDSDSQVHLEFVPPGGIVKPHLRPKRLESQGTQYDANDFATKRRIRTNEMILAEHAKKVSQKFCPGVKNIEPCLPKVLEKSLPKRRVEQVKVEKLTKEEENQSMKKANGKLKPVEKQESIDEVELPTTGLKSPIPGLHYAKNKGKLQSRVKQMNVNPKSRVRGGEDIPPEGRDVNIQSHRRVGRGFKKEKIHRTQSPTQGRSRITKPLNRWERMKRKRPVRPPWDDSLYVPPPIRCASPQRLTARNNRSPCRRSSPQRNYPSKNNKNFQNQQRSARFRQQKHKACNTEDWQTEEVPKITPEKVPKSTYHRHCMKPVKTLKEVKTNANQAIPVQ</sequence>
<accession>A0A7R8V0Z3</accession>
<dbReference type="InterPro" id="IPR031949">
    <property type="entry name" value="DUF4776"/>
</dbReference>
<evidence type="ECO:0000256" key="1">
    <source>
        <dbReference type="SAM" id="MobiDB-lite"/>
    </source>
</evidence>
<feature type="domain" description="DUF4776" evidence="2">
    <location>
        <begin position="607"/>
        <end position="930"/>
    </location>
</feature>
<feature type="region of interest" description="Disordered" evidence="1">
    <location>
        <begin position="262"/>
        <end position="292"/>
    </location>
</feature>
<feature type="compositionally biased region" description="Low complexity" evidence="1">
    <location>
        <begin position="1133"/>
        <end position="1147"/>
    </location>
</feature>
<evidence type="ECO:0000259" key="2">
    <source>
        <dbReference type="Pfam" id="PF16003"/>
    </source>
</evidence>
<dbReference type="AlphaFoldDB" id="A0A7R8V0Z3"/>
<proteinExistence type="predicted"/>
<feature type="compositionally biased region" description="Basic and acidic residues" evidence="1">
    <location>
        <begin position="262"/>
        <end position="281"/>
    </location>
</feature>
<dbReference type="EMBL" id="LR899013">
    <property type="protein sequence ID" value="CAD7090201.1"/>
    <property type="molecule type" value="Genomic_DNA"/>
</dbReference>